<dbReference type="InterPro" id="IPR053853">
    <property type="entry name" value="FitA-like_RHH"/>
</dbReference>
<name>A0ABU6IIJ5_9ACTN</name>
<feature type="domain" description="Antitoxin FitA-like ribbon-helix-helix" evidence="1">
    <location>
        <begin position="2"/>
        <end position="31"/>
    </location>
</feature>
<comment type="caution">
    <text evidence="2">The sequence shown here is derived from an EMBL/GenBank/DDBJ whole genome shotgun (WGS) entry which is preliminary data.</text>
</comment>
<organism evidence="2 3">
    <name type="scientific">Adlercreutzia wanghongyangiae</name>
    <dbReference type="NCBI Taxonomy" id="3111451"/>
    <lineage>
        <taxon>Bacteria</taxon>
        <taxon>Bacillati</taxon>
        <taxon>Actinomycetota</taxon>
        <taxon>Coriobacteriia</taxon>
        <taxon>Eggerthellales</taxon>
        <taxon>Eggerthellaceae</taxon>
        <taxon>Adlercreutzia</taxon>
    </lineage>
</organism>
<evidence type="ECO:0000313" key="2">
    <source>
        <dbReference type="EMBL" id="MEC4176229.1"/>
    </source>
</evidence>
<keyword evidence="3" id="KW-1185">Reference proteome</keyword>
<dbReference type="RefSeq" id="WP_338210420.1">
    <property type="nucleotide sequence ID" value="NZ_JAYMFF010000013.1"/>
</dbReference>
<dbReference type="InterPro" id="IPR013321">
    <property type="entry name" value="Arc_rbn_hlx_hlx"/>
</dbReference>
<protein>
    <recommendedName>
        <fullName evidence="1">Antitoxin FitA-like ribbon-helix-helix domain-containing protein</fullName>
    </recommendedName>
</protein>
<evidence type="ECO:0000313" key="3">
    <source>
        <dbReference type="Proteomes" id="UP001349994"/>
    </source>
</evidence>
<dbReference type="EMBL" id="JAYMFF010000013">
    <property type="protein sequence ID" value="MEC4176229.1"/>
    <property type="molecule type" value="Genomic_DNA"/>
</dbReference>
<reference evidence="2 3" key="1">
    <citation type="submission" date="2024-01" db="EMBL/GenBank/DDBJ databases">
        <title>novel species in genus Adlercreutzia.</title>
        <authorList>
            <person name="Liu X."/>
        </authorList>
    </citation>
    <scope>NUCLEOTIDE SEQUENCE [LARGE SCALE GENOMIC DNA]</scope>
    <source>
        <strain evidence="2 3">R7</strain>
    </source>
</reference>
<dbReference type="Pfam" id="PF22513">
    <property type="entry name" value="FitA-like_RHH"/>
    <property type="match status" value="1"/>
</dbReference>
<proteinExistence type="predicted"/>
<sequence length="116" mass="13570">MPALQVREFPDDLYEELRVFAARHHRSMAQQTVASVEAAIRQERAESYAPRLVPFELPPQREARLAKRRMILERASRRKAERAEDIPSPLAMLEEARAERDSDFDRVIGEVMREVR</sequence>
<dbReference type="InterPro" id="IPR010985">
    <property type="entry name" value="Ribbon_hlx_hlx"/>
</dbReference>
<dbReference type="Proteomes" id="UP001349994">
    <property type="component" value="Unassembled WGS sequence"/>
</dbReference>
<accession>A0ABU6IIJ5</accession>
<evidence type="ECO:0000259" key="1">
    <source>
        <dbReference type="Pfam" id="PF22513"/>
    </source>
</evidence>
<gene>
    <name evidence="2" type="ORF">VIN30_07185</name>
</gene>
<dbReference type="Gene3D" id="1.10.1220.10">
    <property type="entry name" value="Met repressor-like"/>
    <property type="match status" value="1"/>
</dbReference>
<dbReference type="SUPFAM" id="SSF47598">
    <property type="entry name" value="Ribbon-helix-helix"/>
    <property type="match status" value="1"/>
</dbReference>